<organism evidence="2 3">
    <name type="scientific">Phyllosticta citriasiana</name>
    <dbReference type="NCBI Taxonomy" id="595635"/>
    <lineage>
        <taxon>Eukaryota</taxon>
        <taxon>Fungi</taxon>
        <taxon>Dikarya</taxon>
        <taxon>Ascomycota</taxon>
        <taxon>Pezizomycotina</taxon>
        <taxon>Dothideomycetes</taxon>
        <taxon>Dothideomycetes incertae sedis</taxon>
        <taxon>Botryosphaeriales</taxon>
        <taxon>Phyllostictaceae</taxon>
        <taxon>Phyllosticta</taxon>
    </lineage>
</organism>
<feature type="region of interest" description="Disordered" evidence="1">
    <location>
        <begin position="71"/>
        <end position="106"/>
    </location>
</feature>
<accession>A0ABR1KMH5</accession>
<gene>
    <name evidence="2" type="ORF">IWZ03DRAFT_230337</name>
</gene>
<comment type="caution">
    <text evidence="2">The sequence shown here is derived from an EMBL/GenBank/DDBJ whole genome shotgun (WGS) entry which is preliminary data.</text>
</comment>
<evidence type="ECO:0000313" key="3">
    <source>
        <dbReference type="Proteomes" id="UP001363622"/>
    </source>
</evidence>
<evidence type="ECO:0000313" key="2">
    <source>
        <dbReference type="EMBL" id="KAK7514829.1"/>
    </source>
</evidence>
<sequence length="214" mass="23980">MDRWTMGGRRREEKDFFSLVFSLSFFPCPSFVLPTSVLPEFWSGCPLRLTSLSVCPPRLLLFQGRIRKGVRAAQDETGPQKEDTETVGGSGSSKTQRRRRRGLERLNSLLTDGGRQSVEKVETLASAPATAQMKTQCGRAVLAKTCRVHQKLLESIPFPDGRKRYSRARGERKRLMSSPYPSVLTPAGGTEEGKGPVDQFCRRKTAVMRILRAF</sequence>
<dbReference type="EMBL" id="JBBPHU010000008">
    <property type="protein sequence ID" value="KAK7514829.1"/>
    <property type="molecule type" value="Genomic_DNA"/>
</dbReference>
<name>A0ABR1KMH5_9PEZI</name>
<evidence type="ECO:0000256" key="1">
    <source>
        <dbReference type="SAM" id="MobiDB-lite"/>
    </source>
</evidence>
<keyword evidence="3" id="KW-1185">Reference proteome</keyword>
<reference evidence="2 3" key="1">
    <citation type="submission" date="2024-04" db="EMBL/GenBank/DDBJ databases">
        <title>Phyllosticta paracitricarpa is synonymous to the EU quarantine fungus P. citricarpa based on phylogenomic analyses.</title>
        <authorList>
            <consortium name="Lawrence Berkeley National Laboratory"/>
            <person name="Van Ingen-Buijs V.A."/>
            <person name="Van Westerhoven A.C."/>
            <person name="Haridas S."/>
            <person name="Skiadas P."/>
            <person name="Martin F."/>
            <person name="Groenewald J.Z."/>
            <person name="Crous P.W."/>
            <person name="Seidl M.F."/>
        </authorList>
    </citation>
    <scope>NUCLEOTIDE SEQUENCE [LARGE SCALE GENOMIC DNA]</scope>
    <source>
        <strain evidence="2 3">CBS 123371</strain>
    </source>
</reference>
<dbReference type="Proteomes" id="UP001363622">
    <property type="component" value="Unassembled WGS sequence"/>
</dbReference>
<protein>
    <submittedName>
        <fullName evidence="2">Uncharacterized protein</fullName>
    </submittedName>
</protein>
<proteinExistence type="predicted"/>